<evidence type="ECO:0000313" key="2">
    <source>
        <dbReference type="Proteomes" id="UP000314294"/>
    </source>
</evidence>
<protein>
    <submittedName>
        <fullName evidence="1">Uncharacterized protein</fullName>
    </submittedName>
</protein>
<proteinExistence type="predicted"/>
<dbReference type="Proteomes" id="UP000314294">
    <property type="component" value="Unassembled WGS sequence"/>
</dbReference>
<evidence type="ECO:0000313" key="1">
    <source>
        <dbReference type="EMBL" id="TNN44106.1"/>
    </source>
</evidence>
<keyword evidence="2" id="KW-1185">Reference proteome</keyword>
<organism evidence="1 2">
    <name type="scientific">Liparis tanakae</name>
    <name type="common">Tanaka's snailfish</name>
    <dbReference type="NCBI Taxonomy" id="230148"/>
    <lineage>
        <taxon>Eukaryota</taxon>
        <taxon>Metazoa</taxon>
        <taxon>Chordata</taxon>
        <taxon>Craniata</taxon>
        <taxon>Vertebrata</taxon>
        <taxon>Euteleostomi</taxon>
        <taxon>Actinopterygii</taxon>
        <taxon>Neopterygii</taxon>
        <taxon>Teleostei</taxon>
        <taxon>Neoteleostei</taxon>
        <taxon>Acanthomorphata</taxon>
        <taxon>Eupercaria</taxon>
        <taxon>Perciformes</taxon>
        <taxon>Cottioidei</taxon>
        <taxon>Cottales</taxon>
        <taxon>Liparidae</taxon>
        <taxon>Liparis</taxon>
    </lineage>
</organism>
<dbReference type="EMBL" id="SRLO01000923">
    <property type="protein sequence ID" value="TNN44106.1"/>
    <property type="molecule type" value="Genomic_DNA"/>
</dbReference>
<sequence length="102" mass="11592">MHSLRQYFLGPKLAGLEACILARASACNTSLQKAFLKMSVGKITSLTVMIFTRFLKMMSPFWRYSMVLRMGKRPFIGMAASFSLHSSTREVQHREALSDDVR</sequence>
<accession>A0A4Z2FSC5</accession>
<gene>
    <name evidence="1" type="ORF">EYF80_045693</name>
</gene>
<comment type="caution">
    <text evidence="1">The sequence shown here is derived from an EMBL/GenBank/DDBJ whole genome shotgun (WGS) entry which is preliminary data.</text>
</comment>
<name>A0A4Z2FSC5_9TELE</name>
<dbReference type="AlphaFoldDB" id="A0A4Z2FSC5"/>
<reference evidence="1 2" key="1">
    <citation type="submission" date="2019-03" db="EMBL/GenBank/DDBJ databases">
        <title>First draft genome of Liparis tanakae, snailfish: a comprehensive survey of snailfish specific genes.</title>
        <authorList>
            <person name="Kim W."/>
            <person name="Song I."/>
            <person name="Jeong J.-H."/>
            <person name="Kim D."/>
            <person name="Kim S."/>
            <person name="Ryu S."/>
            <person name="Song J.Y."/>
            <person name="Lee S.K."/>
        </authorList>
    </citation>
    <scope>NUCLEOTIDE SEQUENCE [LARGE SCALE GENOMIC DNA]</scope>
    <source>
        <tissue evidence="1">Muscle</tissue>
    </source>
</reference>